<feature type="chain" id="PRO_5045939462" evidence="8">
    <location>
        <begin position="25"/>
        <end position="1027"/>
    </location>
</feature>
<feature type="compositionally biased region" description="Polar residues" evidence="7">
    <location>
        <begin position="789"/>
        <end position="812"/>
    </location>
</feature>
<dbReference type="Gene3D" id="1.20.970.40">
    <property type="match status" value="1"/>
</dbReference>
<feature type="compositionally biased region" description="Low complexity" evidence="7">
    <location>
        <begin position="734"/>
        <end position="784"/>
    </location>
</feature>
<evidence type="ECO:0000256" key="3">
    <source>
        <dbReference type="ARBA" id="ARBA00022729"/>
    </source>
</evidence>
<name>A0ABM4FCI0_9AVES</name>
<dbReference type="PANTHER" id="PTHR23412:SF15">
    <property type="entry name" value="MESOTHELIN-LIKE PROTEIN"/>
    <property type="match status" value="1"/>
</dbReference>
<feature type="compositionally biased region" description="Low complexity" evidence="7">
    <location>
        <begin position="964"/>
        <end position="973"/>
    </location>
</feature>
<proteinExistence type="inferred from homology"/>
<feature type="signal peptide" evidence="8">
    <location>
        <begin position="1"/>
        <end position="24"/>
    </location>
</feature>
<protein>
    <submittedName>
        <fullName evidence="10">Mesothelin-like protein</fullName>
    </submittedName>
</protein>
<keyword evidence="6" id="KW-0325">Glycoprotein</keyword>
<feature type="region of interest" description="Disordered" evidence="7">
    <location>
        <begin position="734"/>
        <end position="823"/>
    </location>
</feature>
<feature type="region of interest" description="Disordered" evidence="7">
    <location>
        <begin position="870"/>
        <end position="901"/>
    </location>
</feature>
<comment type="subcellular location">
    <subcellularLocation>
        <location evidence="1">Membrane</location>
    </subcellularLocation>
</comment>
<evidence type="ECO:0000256" key="6">
    <source>
        <dbReference type="ARBA" id="ARBA00023180"/>
    </source>
</evidence>
<keyword evidence="9" id="KW-1185">Reference proteome</keyword>
<feature type="compositionally biased region" description="Low complexity" evidence="7">
    <location>
        <begin position="883"/>
        <end position="901"/>
    </location>
</feature>
<dbReference type="Pfam" id="PF06060">
    <property type="entry name" value="Mesothelin"/>
    <property type="match status" value="1"/>
</dbReference>
<dbReference type="Proteomes" id="UP001652627">
    <property type="component" value="Chromosome 16"/>
</dbReference>
<sequence>MTPAAQLLAACLLCLRLSTDFAKAASLAATPAAQMPPSDWDTLDAQGQQAVGAAAGRAARLRAEGIGEPSPLQSLGQVTSWNQGQAEVLMNQLISGNVTLISNASSLGDILTRVPDRLADQVAGLRLTFPVQGPDLGGISRKRWSPEQAAVLSGAVLPATGRYSDLSASVLRGSRCSSAGALPAAEILSLARETRSRSAVLSGPQLSCLAKLLAAKNLTANFTGYPPDVLLFFDFASVPNETCKAFYALASRGNLDLLPKGSTQRTQLLHGALACLGVNGTSLSPEQLSSLGALVCDMEPATITASDPSVLENLKLCPTLSRAQQAALNAKLLGGATGYGYPLSWDLRSLQSLGPLVLSLNQTILTSVAEEVRKAFCRSIAAEYRSQGISQREKSVTLLKAFATASSSSRRRSKRSTKHCLSAPIVASTISDPLLLISYDTSEQFDLCLSNEVLKANLAPLLEQPLTVEYLHVMKKKISEIYPEGIPEDQLKLFGQLSHQYTTEEISMWRVTSSDTLSALLDPTAGKWNAPEAQHLITRYLDLGGTLTGPLLQQIGGRNLCNLAEDHISRITPEAIGSAGQLDISSCSQAKKDQLYIKAQEAFAGQAGTRAYYFLIQPYLGGAPAKDLKDLAKTGIAMDIDTFTALNPDELQKLTVMDVKNLLGVNLPDLKQAENHPSVISWIKRQDQWELDHILGIGLQGGMVEPSTTGSATPADITPSASIAPTTAVLATTALPTGTTPGTINTHTTIGSSTSSHTPPTPSATSPTIPTTTPPHAHTTLPSAGGSPAITSRLTAQPALTPSSTNPCSIHQSATSKKATSPTTTLLTTILTAVNPGTISPSFPPSPALTRNATTTSSAVINLAVTTHNTSTPTVSINPPVPGGTTNPAPTTHNTTTPSTHSALSALAPNITSAPVVTTATNIIPHKPTPIPRTSVSTQKSVSSSTLKKTTFTCKTGAPPALLSPSSTTTSSKTTKKTPIDVPEPHNPTPVGYINLQPEAGSGSRLSSCLLHILTAAVGISLLQRLL</sequence>
<dbReference type="RefSeq" id="XP_067162661.1">
    <property type="nucleotide sequence ID" value="XM_067306560.1"/>
</dbReference>
<dbReference type="InterPro" id="IPR010335">
    <property type="entry name" value="Mesothelin"/>
</dbReference>
<evidence type="ECO:0000256" key="1">
    <source>
        <dbReference type="ARBA" id="ARBA00004370"/>
    </source>
</evidence>
<evidence type="ECO:0000256" key="2">
    <source>
        <dbReference type="ARBA" id="ARBA00011016"/>
    </source>
</evidence>
<dbReference type="GeneID" id="106493821"/>
<organism evidence="9 10">
    <name type="scientific">Apteryx mantelli</name>
    <name type="common">North Island brown kiwi</name>
    <dbReference type="NCBI Taxonomy" id="2696672"/>
    <lineage>
        <taxon>Eukaryota</taxon>
        <taxon>Metazoa</taxon>
        <taxon>Chordata</taxon>
        <taxon>Craniata</taxon>
        <taxon>Vertebrata</taxon>
        <taxon>Euteleostomi</taxon>
        <taxon>Archelosauria</taxon>
        <taxon>Archosauria</taxon>
        <taxon>Dinosauria</taxon>
        <taxon>Saurischia</taxon>
        <taxon>Theropoda</taxon>
        <taxon>Coelurosauria</taxon>
        <taxon>Aves</taxon>
        <taxon>Palaeognathae</taxon>
        <taxon>Apterygiformes</taxon>
        <taxon>Apterygidae</taxon>
        <taxon>Apteryx</taxon>
    </lineage>
</organism>
<feature type="region of interest" description="Disordered" evidence="7">
    <location>
        <begin position="923"/>
        <end position="942"/>
    </location>
</feature>
<gene>
    <name evidence="10" type="primary">LOC106493821</name>
</gene>
<comment type="similarity">
    <text evidence="2">Belongs to the mesothelin family.</text>
</comment>
<keyword evidence="4" id="KW-0130">Cell adhesion</keyword>
<evidence type="ECO:0000256" key="7">
    <source>
        <dbReference type="SAM" id="MobiDB-lite"/>
    </source>
</evidence>
<evidence type="ECO:0000313" key="9">
    <source>
        <dbReference type="Proteomes" id="UP001652627"/>
    </source>
</evidence>
<accession>A0ABM4FCI0</accession>
<evidence type="ECO:0000256" key="4">
    <source>
        <dbReference type="ARBA" id="ARBA00022889"/>
    </source>
</evidence>
<evidence type="ECO:0000256" key="5">
    <source>
        <dbReference type="ARBA" id="ARBA00023136"/>
    </source>
</evidence>
<keyword evidence="5" id="KW-0472">Membrane</keyword>
<feature type="compositionally biased region" description="Low complexity" evidence="7">
    <location>
        <begin position="813"/>
        <end position="823"/>
    </location>
</feature>
<dbReference type="PANTHER" id="PTHR23412">
    <property type="entry name" value="STEREOCILIN RELATED"/>
    <property type="match status" value="1"/>
</dbReference>
<evidence type="ECO:0000313" key="10">
    <source>
        <dbReference type="RefSeq" id="XP_067162661.1"/>
    </source>
</evidence>
<keyword evidence="3 8" id="KW-0732">Signal</keyword>
<evidence type="ECO:0000256" key="8">
    <source>
        <dbReference type="SAM" id="SignalP"/>
    </source>
</evidence>
<feature type="region of interest" description="Disordered" evidence="7">
    <location>
        <begin position="956"/>
        <end position="987"/>
    </location>
</feature>
<reference evidence="10" key="1">
    <citation type="submission" date="2025-08" db="UniProtKB">
        <authorList>
            <consortium name="RefSeq"/>
        </authorList>
    </citation>
    <scope>IDENTIFICATION</scope>
    <source>
        <tissue evidence="10">Blood</tissue>
    </source>
</reference>
<dbReference type="InterPro" id="IPR026664">
    <property type="entry name" value="Stereocilin-rel"/>
</dbReference>